<feature type="DNA-binding region" description="HMG box" evidence="4">
    <location>
        <begin position="82"/>
        <end position="149"/>
    </location>
</feature>
<evidence type="ECO:0000259" key="5">
    <source>
        <dbReference type="PROSITE" id="PS50118"/>
    </source>
</evidence>
<evidence type="ECO:0000256" key="4">
    <source>
        <dbReference type="PROSITE-ProRule" id="PRU00267"/>
    </source>
</evidence>
<evidence type="ECO:0000256" key="1">
    <source>
        <dbReference type="ARBA" id="ARBA00004123"/>
    </source>
</evidence>
<feature type="domain" description="HMG box" evidence="5">
    <location>
        <begin position="82"/>
        <end position="149"/>
    </location>
</feature>
<dbReference type="InterPro" id="IPR036910">
    <property type="entry name" value="HMG_box_dom_sf"/>
</dbReference>
<evidence type="ECO:0000256" key="2">
    <source>
        <dbReference type="ARBA" id="ARBA00023125"/>
    </source>
</evidence>
<dbReference type="SMART" id="SM00398">
    <property type="entry name" value="HMG"/>
    <property type="match status" value="2"/>
</dbReference>
<proteinExistence type="predicted"/>
<dbReference type="Proteomes" id="UP000887566">
    <property type="component" value="Unplaced"/>
</dbReference>
<dbReference type="InterPro" id="IPR009071">
    <property type="entry name" value="HMG_box_dom"/>
</dbReference>
<sequence length="266" mass="30879">MLSRRICQEAASSSGWLRCCRAKLFPSQASTSTHGLFKKEFHSKDEVHEFSSTTQVSKDKRDGTNKGTSGFFDFSLKPPVKPVKPAMRFMKYYVGSKREHISGGKEVLQEEAVEAAHAWNALTDKEKKKYIDAYDAENSEYKKKLEAWKQDTGVEHPNALRDKKRRLALSYEKPQPPVPAFSAFRRDFAVMHPEEKGREAAQIAWRNLSDGKRQEYIDKWKTELDVYRAEMFAWREKMAREGHEDVIQAFKDGRFRRVPAEKTKHQ</sequence>
<dbReference type="WBParaSite" id="PSAMB.scaffold10799size3827.g33612.t1">
    <property type="protein sequence ID" value="PSAMB.scaffold10799size3827.g33612.t1"/>
    <property type="gene ID" value="PSAMB.scaffold10799size3827.g33612"/>
</dbReference>
<dbReference type="GO" id="GO:0005634">
    <property type="term" value="C:nucleus"/>
    <property type="evidence" value="ECO:0007669"/>
    <property type="project" value="UniProtKB-SubCell"/>
</dbReference>
<comment type="subcellular location">
    <subcellularLocation>
        <location evidence="1">Nucleus</location>
    </subcellularLocation>
</comment>
<organism evidence="6 7">
    <name type="scientific">Plectus sambesii</name>
    <dbReference type="NCBI Taxonomy" id="2011161"/>
    <lineage>
        <taxon>Eukaryota</taxon>
        <taxon>Metazoa</taxon>
        <taxon>Ecdysozoa</taxon>
        <taxon>Nematoda</taxon>
        <taxon>Chromadorea</taxon>
        <taxon>Plectida</taxon>
        <taxon>Plectina</taxon>
        <taxon>Plectoidea</taxon>
        <taxon>Plectidae</taxon>
        <taxon>Plectus</taxon>
    </lineage>
</organism>
<keyword evidence="3 4" id="KW-0539">Nucleus</keyword>
<keyword evidence="6" id="KW-1185">Reference proteome</keyword>
<accession>A0A914UKH3</accession>
<keyword evidence="2 4" id="KW-0238">DNA-binding</keyword>
<dbReference type="AlphaFoldDB" id="A0A914UKH3"/>
<evidence type="ECO:0000256" key="3">
    <source>
        <dbReference type="ARBA" id="ARBA00023242"/>
    </source>
</evidence>
<reference evidence="7" key="1">
    <citation type="submission" date="2022-11" db="UniProtKB">
        <authorList>
            <consortium name="WormBaseParasite"/>
        </authorList>
    </citation>
    <scope>IDENTIFICATION</scope>
</reference>
<evidence type="ECO:0000313" key="6">
    <source>
        <dbReference type="Proteomes" id="UP000887566"/>
    </source>
</evidence>
<dbReference type="GO" id="GO:0003677">
    <property type="term" value="F:DNA binding"/>
    <property type="evidence" value="ECO:0007669"/>
    <property type="project" value="UniProtKB-UniRule"/>
</dbReference>
<dbReference type="SUPFAM" id="SSF47095">
    <property type="entry name" value="HMG-box"/>
    <property type="match status" value="2"/>
</dbReference>
<protein>
    <submittedName>
        <fullName evidence="7">HMG box domain-containing protein</fullName>
    </submittedName>
</protein>
<name>A0A914UKH3_9BILA</name>
<dbReference type="Gene3D" id="1.10.30.10">
    <property type="entry name" value="High mobility group box domain"/>
    <property type="match status" value="2"/>
</dbReference>
<dbReference type="InterPro" id="IPR051762">
    <property type="entry name" value="UBF1"/>
</dbReference>
<dbReference type="PANTHER" id="PTHR46318">
    <property type="entry name" value="UPSTREAM BINDING TRANSCRIPTION FACTOR"/>
    <property type="match status" value="1"/>
</dbReference>
<evidence type="ECO:0000313" key="7">
    <source>
        <dbReference type="WBParaSite" id="PSAMB.scaffold10799size3827.g33612.t1"/>
    </source>
</evidence>
<dbReference type="PROSITE" id="PS50118">
    <property type="entry name" value="HMG_BOX_2"/>
    <property type="match status" value="1"/>
</dbReference>